<dbReference type="Proteomes" id="UP000785679">
    <property type="component" value="Unassembled WGS sequence"/>
</dbReference>
<reference evidence="1" key="1">
    <citation type="submission" date="2019-06" db="EMBL/GenBank/DDBJ databases">
        <authorList>
            <person name="Zheng W."/>
        </authorList>
    </citation>
    <scope>NUCLEOTIDE SEQUENCE</scope>
    <source>
        <strain evidence="1">QDHG01</strain>
    </source>
</reference>
<protein>
    <submittedName>
        <fullName evidence="1">Uncharacterized protein</fullName>
    </submittedName>
</protein>
<accession>A0A8J8SXZ6</accession>
<sequence length="67" mass="8040">MDLPPIPNLRKQSQLGADQLQPQTHNFIQLPSAQEPVRHQKYYSLQQKSKLQFKSRRHRLFQIIFNQ</sequence>
<dbReference type="AlphaFoldDB" id="A0A8J8SXZ6"/>
<name>A0A8J8SXZ6_HALGN</name>
<gene>
    <name evidence="1" type="ORF">FGO68_gene1013</name>
</gene>
<comment type="caution">
    <text evidence="1">The sequence shown here is derived from an EMBL/GenBank/DDBJ whole genome shotgun (WGS) entry which is preliminary data.</text>
</comment>
<evidence type="ECO:0000313" key="1">
    <source>
        <dbReference type="EMBL" id="TNV75004.1"/>
    </source>
</evidence>
<keyword evidence="2" id="KW-1185">Reference proteome</keyword>
<dbReference type="EMBL" id="RRYP01016524">
    <property type="protein sequence ID" value="TNV75004.1"/>
    <property type="molecule type" value="Genomic_DNA"/>
</dbReference>
<evidence type="ECO:0000313" key="2">
    <source>
        <dbReference type="Proteomes" id="UP000785679"/>
    </source>
</evidence>
<organism evidence="1 2">
    <name type="scientific">Halteria grandinella</name>
    <dbReference type="NCBI Taxonomy" id="5974"/>
    <lineage>
        <taxon>Eukaryota</taxon>
        <taxon>Sar</taxon>
        <taxon>Alveolata</taxon>
        <taxon>Ciliophora</taxon>
        <taxon>Intramacronucleata</taxon>
        <taxon>Spirotrichea</taxon>
        <taxon>Stichotrichia</taxon>
        <taxon>Sporadotrichida</taxon>
        <taxon>Halteriidae</taxon>
        <taxon>Halteria</taxon>
    </lineage>
</organism>
<proteinExistence type="predicted"/>